<evidence type="ECO:0000256" key="4">
    <source>
        <dbReference type="ARBA" id="ARBA00016377"/>
    </source>
</evidence>
<comment type="catalytic activity">
    <reaction evidence="1">
        <text>GDP-alpha-D-mannose + H2O = alpha-D-mannose 1-phosphate + GMP + 2 H(+)</text>
        <dbReference type="Rhea" id="RHEA:27978"/>
        <dbReference type="ChEBI" id="CHEBI:15377"/>
        <dbReference type="ChEBI" id="CHEBI:15378"/>
        <dbReference type="ChEBI" id="CHEBI:57527"/>
        <dbReference type="ChEBI" id="CHEBI:58115"/>
        <dbReference type="ChEBI" id="CHEBI:58409"/>
    </reaction>
</comment>
<dbReference type="GO" id="GO:0016787">
    <property type="term" value="F:hydrolase activity"/>
    <property type="evidence" value="ECO:0007669"/>
    <property type="project" value="UniProtKB-KW"/>
</dbReference>
<dbReference type="OrthoDB" id="9806150at2"/>
<accession>B9XK12</accession>
<evidence type="ECO:0000256" key="7">
    <source>
        <dbReference type="ARBA" id="ARBA00032272"/>
    </source>
</evidence>
<evidence type="ECO:0000259" key="8">
    <source>
        <dbReference type="PROSITE" id="PS51462"/>
    </source>
</evidence>
<comment type="cofactor">
    <cofactor evidence="2">
        <name>Mg(2+)</name>
        <dbReference type="ChEBI" id="CHEBI:18420"/>
    </cofactor>
</comment>
<dbReference type="GO" id="GO:0006753">
    <property type="term" value="P:nucleoside phosphate metabolic process"/>
    <property type="evidence" value="ECO:0007669"/>
    <property type="project" value="TreeGrafter"/>
</dbReference>
<dbReference type="Gene3D" id="3.90.79.10">
    <property type="entry name" value="Nucleoside Triphosphate Pyrophosphohydrolase"/>
    <property type="match status" value="1"/>
</dbReference>
<dbReference type="PANTHER" id="PTHR11839">
    <property type="entry name" value="UDP/ADP-SUGAR PYROPHOSPHATASE"/>
    <property type="match status" value="1"/>
</dbReference>
<dbReference type="PROSITE" id="PS51462">
    <property type="entry name" value="NUDIX"/>
    <property type="match status" value="1"/>
</dbReference>
<evidence type="ECO:0000256" key="6">
    <source>
        <dbReference type="ARBA" id="ARBA00032162"/>
    </source>
</evidence>
<evidence type="ECO:0000256" key="2">
    <source>
        <dbReference type="ARBA" id="ARBA00001946"/>
    </source>
</evidence>
<evidence type="ECO:0000256" key="1">
    <source>
        <dbReference type="ARBA" id="ARBA00000847"/>
    </source>
</evidence>
<name>B9XK12_PEDPL</name>
<dbReference type="InterPro" id="IPR000086">
    <property type="entry name" value="NUDIX_hydrolase_dom"/>
</dbReference>
<dbReference type="CDD" id="cd03424">
    <property type="entry name" value="NUDIX_ADPRase_Nudt5_UGPPase_Nudt14"/>
    <property type="match status" value="1"/>
</dbReference>
<dbReference type="AlphaFoldDB" id="B9XK12"/>
<organism evidence="9 10">
    <name type="scientific">Pedosphaera parvula (strain Ellin514)</name>
    <dbReference type="NCBI Taxonomy" id="320771"/>
    <lineage>
        <taxon>Bacteria</taxon>
        <taxon>Pseudomonadati</taxon>
        <taxon>Verrucomicrobiota</taxon>
        <taxon>Pedosphaerae</taxon>
        <taxon>Pedosphaerales</taxon>
        <taxon>Pedosphaeraceae</taxon>
        <taxon>Pedosphaera</taxon>
    </lineage>
</organism>
<feature type="domain" description="Nudix hydrolase" evidence="8">
    <location>
        <begin position="41"/>
        <end position="171"/>
    </location>
</feature>
<dbReference type="RefSeq" id="WP_007416155.1">
    <property type="nucleotide sequence ID" value="NZ_ABOX02000023.1"/>
</dbReference>
<dbReference type="InterPro" id="IPR015797">
    <property type="entry name" value="NUDIX_hydrolase-like_dom_sf"/>
</dbReference>
<dbReference type="GO" id="GO:0019693">
    <property type="term" value="P:ribose phosphate metabolic process"/>
    <property type="evidence" value="ECO:0007669"/>
    <property type="project" value="TreeGrafter"/>
</dbReference>
<dbReference type="PANTHER" id="PTHR11839:SF18">
    <property type="entry name" value="NUDIX HYDROLASE DOMAIN-CONTAINING PROTEIN"/>
    <property type="match status" value="1"/>
</dbReference>
<dbReference type="Pfam" id="PF00293">
    <property type="entry name" value="NUDIX"/>
    <property type="match status" value="1"/>
</dbReference>
<comment type="caution">
    <text evidence="9">The sequence shown here is derived from an EMBL/GenBank/DDBJ whole genome shotgun (WGS) entry which is preliminary data.</text>
</comment>
<dbReference type="Proteomes" id="UP000003688">
    <property type="component" value="Unassembled WGS sequence"/>
</dbReference>
<protein>
    <recommendedName>
        <fullName evidence="4">GDP-mannose pyrophosphatase</fullName>
    </recommendedName>
    <alternativeName>
        <fullName evidence="6">GDP-mannose hydrolase</fullName>
    </alternativeName>
    <alternativeName>
        <fullName evidence="7">GDPMK</fullName>
    </alternativeName>
</protein>
<reference evidence="9 10" key="1">
    <citation type="journal article" date="2011" name="J. Bacteriol.">
        <title>Genome sequence of 'Pedosphaera parvula' Ellin514, an aerobic Verrucomicrobial isolate from pasture soil.</title>
        <authorList>
            <person name="Kant R."/>
            <person name="van Passel M.W."/>
            <person name="Sangwan P."/>
            <person name="Palva A."/>
            <person name="Lucas S."/>
            <person name="Copeland A."/>
            <person name="Lapidus A."/>
            <person name="Glavina Del Rio T."/>
            <person name="Dalin E."/>
            <person name="Tice H."/>
            <person name="Bruce D."/>
            <person name="Goodwin L."/>
            <person name="Pitluck S."/>
            <person name="Chertkov O."/>
            <person name="Larimer F.W."/>
            <person name="Land M.L."/>
            <person name="Hauser L."/>
            <person name="Brettin T.S."/>
            <person name="Detter J.C."/>
            <person name="Han S."/>
            <person name="de Vos W.M."/>
            <person name="Janssen P.H."/>
            <person name="Smidt H."/>
        </authorList>
    </citation>
    <scope>NUCLEOTIDE SEQUENCE [LARGE SCALE GENOMIC DNA]</scope>
    <source>
        <strain evidence="9 10">Ellin514</strain>
    </source>
</reference>
<keyword evidence="10" id="KW-1185">Reference proteome</keyword>
<dbReference type="STRING" id="320771.Cflav_PD2842"/>
<keyword evidence="5 9" id="KW-0378">Hydrolase</keyword>
<evidence type="ECO:0000313" key="10">
    <source>
        <dbReference type="Proteomes" id="UP000003688"/>
    </source>
</evidence>
<gene>
    <name evidence="9" type="ORF">Cflav_PD2842</name>
</gene>
<evidence type="ECO:0000256" key="3">
    <source>
        <dbReference type="ARBA" id="ARBA00007275"/>
    </source>
</evidence>
<dbReference type="EMBL" id="ABOX02000023">
    <property type="protein sequence ID" value="EEF59835.1"/>
    <property type="molecule type" value="Genomic_DNA"/>
</dbReference>
<sequence length="186" mass="20938">MIKPWEKIGSKPVGNFRIFNVRSDKKISPRTGSEHDFYIIDSANWVNVIATTPDQQLVMVEQFRHGTNTVELEIPGGIIDPRDPSPTAAGLRELREETGYEGEQPEILGSIYPNPAIMSNTCYTVYVRNCVCKHACEWDHGEDILTRLIPLADIPKLVASGEIRHSLVTVALYHFDLWQRGIGHKA</sequence>
<dbReference type="SUPFAM" id="SSF55811">
    <property type="entry name" value="Nudix"/>
    <property type="match status" value="1"/>
</dbReference>
<proteinExistence type="inferred from homology"/>
<evidence type="ECO:0000256" key="5">
    <source>
        <dbReference type="ARBA" id="ARBA00022801"/>
    </source>
</evidence>
<comment type="similarity">
    <text evidence="3">Belongs to the Nudix hydrolase family. NudK subfamily.</text>
</comment>
<evidence type="ECO:0000313" key="9">
    <source>
        <dbReference type="EMBL" id="EEF59835.1"/>
    </source>
</evidence>